<dbReference type="EMBL" id="BARS01005715">
    <property type="protein sequence ID" value="GAF77593.1"/>
    <property type="molecule type" value="Genomic_DNA"/>
</dbReference>
<feature type="non-terminal residue" evidence="1">
    <location>
        <position position="1"/>
    </location>
</feature>
<accession>X0S977</accession>
<protein>
    <submittedName>
        <fullName evidence="1">Uncharacterized protein</fullName>
    </submittedName>
</protein>
<reference evidence="1" key="1">
    <citation type="journal article" date="2014" name="Front. Microbiol.">
        <title>High frequency of phylogenetically diverse reductive dehalogenase-homologous genes in deep subseafloor sedimentary metagenomes.</title>
        <authorList>
            <person name="Kawai M."/>
            <person name="Futagami T."/>
            <person name="Toyoda A."/>
            <person name="Takaki Y."/>
            <person name="Nishi S."/>
            <person name="Hori S."/>
            <person name="Arai W."/>
            <person name="Tsubouchi T."/>
            <person name="Morono Y."/>
            <person name="Uchiyama I."/>
            <person name="Ito T."/>
            <person name="Fujiyama A."/>
            <person name="Inagaki F."/>
            <person name="Takami H."/>
        </authorList>
    </citation>
    <scope>NUCLEOTIDE SEQUENCE</scope>
    <source>
        <strain evidence="1">Expedition CK06-06</strain>
    </source>
</reference>
<proteinExistence type="predicted"/>
<dbReference type="AlphaFoldDB" id="X0S977"/>
<gene>
    <name evidence="1" type="ORF">S01H1_11212</name>
</gene>
<organism evidence="1">
    <name type="scientific">marine sediment metagenome</name>
    <dbReference type="NCBI Taxonomy" id="412755"/>
    <lineage>
        <taxon>unclassified sequences</taxon>
        <taxon>metagenomes</taxon>
        <taxon>ecological metagenomes</taxon>
    </lineage>
</organism>
<comment type="caution">
    <text evidence="1">The sequence shown here is derived from an EMBL/GenBank/DDBJ whole genome shotgun (WGS) entry which is preliminary data.</text>
</comment>
<name>X0S977_9ZZZZ</name>
<evidence type="ECO:0000313" key="1">
    <source>
        <dbReference type="EMBL" id="GAF77593.1"/>
    </source>
</evidence>
<sequence>AVGDDRGSALRAFVPAERRTYLRVNTSKRRVECVYRVRF</sequence>